<proteinExistence type="predicted"/>
<accession>E6S6J3</accession>
<dbReference type="Proteomes" id="UP000008914">
    <property type="component" value="Chromosome"/>
</dbReference>
<evidence type="ECO:0000313" key="1">
    <source>
        <dbReference type="EMBL" id="ADU50010.1"/>
    </source>
</evidence>
<dbReference type="KEGG" id="ica:Intca_3536"/>
<evidence type="ECO:0008006" key="3">
    <source>
        <dbReference type="Google" id="ProtNLM"/>
    </source>
</evidence>
<protein>
    <recommendedName>
        <fullName evidence="3">Sigma 54 modulation protein/ribosomal protein S30EA</fullName>
    </recommendedName>
</protein>
<dbReference type="eggNOG" id="ENOG50322UV">
    <property type="taxonomic scope" value="Bacteria"/>
</dbReference>
<name>E6S6J3_INTC7</name>
<reference evidence="1 2" key="1">
    <citation type="journal article" date="2010" name="Stand. Genomic Sci.">
        <title>Complete genome sequence of Intrasporangium calvum type strain (7 KIP).</title>
        <authorList>
            <person name="Del Rio T.G."/>
            <person name="Chertkov O."/>
            <person name="Yasawong M."/>
            <person name="Lucas S."/>
            <person name="Deshpande S."/>
            <person name="Cheng J.F."/>
            <person name="Detter C."/>
            <person name="Tapia R."/>
            <person name="Han C."/>
            <person name="Goodwin L."/>
            <person name="Pitluck S."/>
            <person name="Liolios K."/>
            <person name="Ivanova N."/>
            <person name="Mavromatis K."/>
            <person name="Pati A."/>
            <person name="Chen A."/>
            <person name="Palaniappan K."/>
            <person name="Land M."/>
            <person name="Hauser L."/>
            <person name="Chang Y.J."/>
            <person name="Jeffries C.D."/>
            <person name="Rohde M."/>
            <person name="Pukall R."/>
            <person name="Sikorski J."/>
            <person name="Goker M."/>
            <person name="Woyke T."/>
            <person name="Bristow J."/>
            <person name="Eisen J.A."/>
            <person name="Markowitz V."/>
            <person name="Hugenholtz P."/>
            <person name="Kyrpides N.C."/>
            <person name="Klenk H.P."/>
            <person name="Lapidus A."/>
        </authorList>
    </citation>
    <scope>NUCLEOTIDE SEQUENCE [LARGE SCALE GENOMIC DNA]</scope>
    <source>
        <strain evidence="2">ATCC 23552 / DSM 43043 / JCM 3097 / NBRC 12989 / 7 KIP</strain>
    </source>
</reference>
<keyword evidence="2" id="KW-1185">Reference proteome</keyword>
<sequence>MNAGASHALIGRVRLEDGATTDDLGFIERALAQLFAQLSRFDPQMVDIGLRFKDRGQPGMRTSLELHVQGLPAMVGVSDLTDPKDALNDAEAKVLSQLRSNVTRRADHHPRRSTV</sequence>
<dbReference type="RefSeq" id="WP_013494317.1">
    <property type="nucleotide sequence ID" value="NC_014830.1"/>
</dbReference>
<gene>
    <name evidence="1" type="ordered locus">Intca_3536</name>
</gene>
<organism evidence="1 2">
    <name type="scientific">Intrasporangium calvum (strain ATCC 23552 / DSM 43043 / JCM 3097 / NBRC 12989 / NCIMB 10167 / NRRL B-3866 / 7 KIP)</name>
    <dbReference type="NCBI Taxonomy" id="710696"/>
    <lineage>
        <taxon>Bacteria</taxon>
        <taxon>Bacillati</taxon>
        <taxon>Actinomycetota</taxon>
        <taxon>Actinomycetes</taxon>
        <taxon>Micrococcales</taxon>
        <taxon>Intrasporangiaceae</taxon>
        <taxon>Intrasporangium</taxon>
    </lineage>
</organism>
<evidence type="ECO:0000313" key="2">
    <source>
        <dbReference type="Proteomes" id="UP000008914"/>
    </source>
</evidence>
<dbReference type="EMBL" id="CP002343">
    <property type="protein sequence ID" value="ADU50010.1"/>
    <property type="molecule type" value="Genomic_DNA"/>
</dbReference>
<dbReference type="HOGENOM" id="CLU_2105681_0_0_11"/>
<dbReference type="AlphaFoldDB" id="E6S6J3"/>